<dbReference type="Proteomes" id="UP001165427">
    <property type="component" value="Unassembled WGS sequence"/>
</dbReference>
<dbReference type="InterPro" id="IPR005913">
    <property type="entry name" value="dTDP_dehydrorham_reduct"/>
</dbReference>
<dbReference type="PANTHER" id="PTHR10491">
    <property type="entry name" value="DTDP-4-DEHYDRORHAMNOSE REDUCTASE"/>
    <property type="match status" value="1"/>
</dbReference>
<keyword evidence="6" id="KW-0521">NADP</keyword>
<gene>
    <name evidence="8" type="primary">rfbD</name>
    <name evidence="8" type="ORF">MRX98_07590</name>
</gene>
<dbReference type="EC" id="1.1.1.133" evidence="3 6"/>
<evidence type="ECO:0000256" key="3">
    <source>
        <dbReference type="ARBA" id="ARBA00012929"/>
    </source>
</evidence>
<comment type="caution">
    <text evidence="8">The sequence shown here is derived from an EMBL/GenBank/DDBJ whole genome shotgun (WGS) entry which is preliminary data.</text>
</comment>
<comment type="catalytic activity">
    <reaction evidence="5">
        <text>dTDP-beta-L-rhamnose + NADP(+) = dTDP-4-dehydro-beta-L-rhamnose + NADPH + H(+)</text>
        <dbReference type="Rhea" id="RHEA:21796"/>
        <dbReference type="ChEBI" id="CHEBI:15378"/>
        <dbReference type="ChEBI" id="CHEBI:57510"/>
        <dbReference type="ChEBI" id="CHEBI:57783"/>
        <dbReference type="ChEBI" id="CHEBI:58349"/>
        <dbReference type="ChEBI" id="CHEBI:62830"/>
        <dbReference type="EC" id="1.1.1.133"/>
    </reaction>
</comment>
<accession>A0AA41R087</accession>
<dbReference type="GO" id="GO:0008831">
    <property type="term" value="F:dTDP-4-dehydrorhamnose reductase activity"/>
    <property type="evidence" value="ECO:0007669"/>
    <property type="project" value="UniProtKB-EC"/>
</dbReference>
<evidence type="ECO:0000256" key="5">
    <source>
        <dbReference type="ARBA" id="ARBA00048200"/>
    </source>
</evidence>
<dbReference type="AlphaFoldDB" id="A0AA41R087"/>
<comment type="pathway">
    <text evidence="1 6">Carbohydrate biosynthesis; dTDP-L-rhamnose biosynthesis.</text>
</comment>
<dbReference type="PANTHER" id="PTHR10491:SF4">
    <property type="entry name" value="METHIONINE ADENOSYLTRANSFERASE 2 SUBUNIT BETA"/>
    <property type="match status" value="1"/>
</dbReference>
<evidence type="ECO:0000256" key="4">
    <source>
        <dbReference type="ARBA" id="ARBA00017099"/>
    </source>
</evidence>
<evidence type="ECO:0000259" key="7">
    <source>
        <dbReference type="Pfam" id="PF04321"/>
    </source>
</evidence>
<dbReference type="InterPro" id="IPR029903">
    <property type="entry name" value="RmlD-like-bd"/>
</dbReference>
<feature type="domain" description="RmlD-like substrate binding" evidence="7">
    <location>
        <begin position="1"/>
        <end position="290"/>
    </location>
</feature>
<protein>
    <recommendedName>
        <fullName evidence="4 6">dTDP-4-dehydrorhamnose reductase</fullName>
        <ecNumber evidence="3 6">1.1.1.133</ecNumber>
    </recommendedName>
</protein>
<sequence>MRTLIIGSNGQLGRDLMTMAAARGWAAVGGDLPRCDISDPASLQALVEGAGDLQVVINAAAYTAVDAAESDAATAFAVNRDGVAALADLCRGRQLPLIHVSTDYVFDGRQARPYRPDDPIQPVGVYGHSKAEGETQLRRRWQQHIIVRTSWLFGRHGANFVRTMLRLAGERDTLRVVDDQVGCPTYAGDLADALLTIAGHALDRRSGWGTYHFCNPPAVTWWAFACRIIDMARDREPLAVRQVVPISTADYPTPAARPAYSVLDCGSLEERFGITRRSWEAGLAEMLRDMNVPH</sequence>
<dbReference type="Pfam" id="PF04321">
    <property type="entry name" value="RmlD_sub_bind"/>
    <property type="match status" value="1"/>
</dbReference>
<organism evidence="8 9">
    <name type="scientific">Desulfatitalea alkaliphila</name>
    <dbReference type="NCBI Taxonomy" id="2929485"/>
    <lineage>
        <taxon>Bacteria</taxon>
        <taxon>Pseudomonadati</taxon>
        <taxon>Thermodesulfobacteriota</taxon>
        <taxon>Desulfobacteria</taxon>
        <taxon>Desulfobacterales</taxon>
        <taxon>Desulfosarcinaceae</taxon>
        <taxon>Desulfatitalea</taxon>
    </lineage>
</organism>
<keyword evidence="9" id="KW-1185">Reference proteome</keyword>
<dbReference type="EMBL" id="JALJRB010000006">
    <property type="protein sequence ID" value="MCJ8500432.1"/>
    <property type="molecule type" value="Genomic_DNA"/>
</dbReference>
<comment type="similarity">
    <text evidence="2 6">Belongs to the dTDP-4-dehydrorhamnose reductase family.</text>
</comment>
<comment type="function">
    <text evidence="6">Catalyzes the reduction of dTDP-6-deoxy-L-lyxo-4-hexulose to yield dTDP-L-rhamnose.</text>
</comment>
<proteinExistence type="inferred from homology"/>
<evidence type="ECO:0000313" key="9">
    <source>
        <dbReference type="Proteomes" id="UP001165427"/>
    </source>
</evidence>
<evidence type="ECO:0000256" key="6">
    <source>
        <dbReference type="RuleBase" id="RU364082"/>
    </source>
</evidence>
<dbReference type="Gene3D" id="3.40.50.720">
    <property type="entry name" value="NAD(P)-binding Rossmann-like Domain"/>
    <property type="match status" value="1"/>
</dbReference>
<dbReference type="NCBIfam" id="TIGR01214">
    <property type="entry name" value="rmlD"/>
    <property type="match status" value="1"/>
</dbReference>
<dbReference type="InterPro" id="IPR036291">
    <property type="entry name" value="NAD(P)-bd_dom_sf"/>
</dbReference>
<evidence type="ECO:0000313" key="8">
    <source>
        <dbReference type="EMBL" id="MCJ8500432.1"/>
    </source>
</evidence>
<evidence type="ECO:0000256" key="2">
    <source>
        <dbReference type="ARBA" id="ARBA00010944"/>
    </source>
</evidence>
<dbReference type="Gene3D" id="3.90.25.10">
    <property type="entry name" value="UDP-galactose 4-epimerase, domain 1"/>
    <property type="match status" value="1"/>
</dbReference>
<name>A0AA41R087_9BACT</name>
<evidence type="ECO:0000256" key="1">
    <source>
        <dbReference type="ARBA" id="ARBA00004781"/>
    </source>
</evidence>
<dbReference type="RefSeq" id="WP_246904765.1">
    <property type="nucleotide sequence ID" value="NZ_JALJRB010000006.1"/>
</dbReference>
<reference evidence="8" key="1">
    <citation type="submission" date="2022-04" db="EMBL/GenBank/DDBJ databases">
        <title>Desulfatitalea alkaliphila sp. nov., a novel anaerobic sulfate-reducing bacterium isolated from terrestrial mud volcano, Taman Peninsula, Russia.</title>
        <authorList>
            <person name="Khomyakova M.A."/>
            <person name="Merkel A.Y."/>
            <person name="Slobodkin A.I."/>
        </authorList>
    </citation>
    <scope>NUCLEOTIDE SEQUENCE</scope>
    <source>
        <strain evidence="8">M08but</strain>
    </source>
</reference>
<keyword evidence="6 8" id="KW-0560">Oxidoreductase</keyword>
<dbReference type="SUPFAM" id="SSF51735">
    <property type="entry name" value="NAD(P)-binding Rossmann-fold domains"/>
    <property type="match status" value="1"/>
</dbReference>
<dbReference type="CDD" id="cd05254">
    <property type="entry name" value="dTDP_HR_like_SDR_e"/>
    <property type="match status" value="1"/>
</dbReference>